<evidence type="ECO:0000256" key="1">
    <source>
        <dbReference type="SAM" id="MobiDB-lite"/>
    </source>
</evidence>
<proteinExistence type="predicted"/>
<evidence type="ECO:0000313" key="3">
    <source>
        <dbReference type="Proteomes" id="UP001046870"/>
    </source>
</evidence>
<dbReference type="AlphaFoldDB" id="A0A9D3QCK7"/>
<feature type="region of interest" description="Disordered" evidence="1">
    <location>
        <begin position="450"/>
        <end position="510"/>
    </location>
</feature>
<evidence type="ECO:0000313" key="2">
    <source>
        <dbReference type="EMBL" id="KAG7487275.1"/>
    </source>
</evidence>
<feature type="region of interest" description="Disordered" evidence="1">
    <location>
        <begin position="597"/>
        <end position="628"/>
    </location>
</feature>
<feature type="compositionally biased region" description="Pro residues" evidence="1">
    <location>
        <begin position="496"/>
        <end position="510"/>
    </location>
</feature>
<organism evidence="2 3">
    <name type="scientific">Megalops atlanticus</name>
    <name type="common">Tarpon</name>
    <name type="synonym">Clupea gigantea</name>
    <dbReference type="NCBI Taxonomy" id="7932"/>
    <lineage>
        <taxon>Eukaryota</taxon>
        <taxon>Metazoa</taxon>
        <taxon>Chordata</taxon>
        <taxon>Craniata</taxon>
        <taxon>Vertebrata</taxon>
        <taxon>Euteleostomi</taxon>
        <taxon>Actinopterygii</taxon>
        <taxon>Neopterygii</taxon>
        <taxon>Teleostei</taxon>
        <taxon>Elopiformes</taxon>
        <taxon>Megalopidae</taxon>
        <taxon>Megalops</taxon>
    </lineage>
</organism>
<feature type="region of interest" description="Disordered" evidence="1">
    <location>
        <begin position="104"/>
        <end position="131"/>
    </location>
</feature>
<dbReference type="EMBL" id="JAFDVH010000002">
    <property type="protein sequence ID" value="KAG7487275.1"/>
    <property type="molecule type" value="Genomic_DNA"/>
</dbReference>
<feature type="region of interest" description="Disordered" evidence="1">
    <location>
        <begin position="179"/>
        <end position="220"/>
    </location>
</feature>
<feature type="compositionally biased region" description="Polar residues" evidence="1">
    <location>
        <begin position="466"/>
        <end position="487"/>
    </location>
</feature>
<gene>
    <name evidence="2" type="ORF">MATL_G00021510</name>
</gene>
<name>A0A9D3QCK7_MEGAT</name>
<dbReference type="Proteomes" id="UP001046870">
    <property type="component" value="Chromosome 2"/>
</dbReference>
<feature type="region of interest" description="Disordered" evidence="1">
    <location>
        <begin position="267"/>
        <end position="297"/>
    </location>
</feature>
<dbReference type="PANTHER" id="PTHR22028">
    <property type="entry name" value="SFI1 SPINDLE BODY DOMAIN-CONTAINING PROTEIN-RELATED"/>
    <property type="match status" value="1"/>
</dbReference>
<accession>A0A9D3QCK7</accession>
<sequence length="827" mass="97333">MDMAYSGHKPDQFRWKRFTKNKKTSCKAQRDDDDIAQWVKRVERASELAVSEVFSWKKRPLDRRLSSSALTLQTEEQLQDHDEAYSEAQLLLSDWMNRKLRVELEEGEDEETDSSAAPPPRQPAFPQLDNSDDLYSHLEQEAENSAVHSILQDLMLTEVVDSGIVEDLGLDAERKKRKWKNPQVTMEMRHQQVRESRVRREAERERQLREREVRREAREEAQRQEQELQRRRRQEARQQEELLQQEVVRLRRKMEEQRRLEQRVRAIERERQNRKPEVQALPPPDPGPALTEPSPSLTLTGTQQLEELQARERLCKLQEIKARVHLLNNLRCVQRCFSGWSCVVLERRVQMGKAAALCDWRRQLRAWRAWRSVVWANRAQREAERTEEELRAENRSQQVALESNRRRLLRRSLSDWRLWCQGERRRRELLSQQEETQRKMAALLHAAASGRLGTSSASPTPCILHSTESSQPQIAQQGAESSVSAPSSAGRGEGDAPPPATPTLPTPTPATPMLAWQVTRRHAALGSEELRRVSGPAQQGAVTAHAAPRMPLALPARPHPLVTAMEERARLRAERRREVEQMKRRKEEERQALMKAALEQRQREEEEERRMESERRKEEKRLQRERELEKQRRAEQVQLLLVRALEHYHRTLLQHRGLAPWKRLIQQSRTHSQLAQDHQRRSLLRRCLLAWLHAAGESLAEKEACAAHLYQHILLRRSLHCWLKLKELTVVQGEQARRLCRTHSLQRAFTALLDHVTQERLSAWDKEQQAHEHHHRWAVTRCFRAWQRLPRLHREERAREERREQLRRRVAEILPDFRCPPAGSPPL</sequence>
<dbReference type="OrthoDB" id="6256972at2759"/>
<protein>
    <recommendedName>
        <fullName evidence="4">Coiled-coil domain containing 191</fullName>
    </recommendedName>
</protein>
<keyword evidence="3" id="KW-1185">Reference proteome</keyword>
<evidence type="ECO:0008006" key="4">
    <source>
        <dbReference type="Google" id="ProtNLM"/>
    </source>
</evidence>
<dbReference type="PANTHER" id="PTHR22028:SF5">
    <property type="entry name" value="COILED-COIL DOMAIN-CONTAINING PROTEIN 191"/>
    <property type="match status" value="1"/>
</dbReference>
<dbReference type="InterPro" id="IPR052270">
    <property type="entry name" value="CACF_protein"/>
</dbReference>
<feature type="compositionally biased region" description="Basic and acidic residues" evidence="1">
    <location>
        <begin position="187"/>
        <end position="220"/>
    </location>
</feature>
<comment type="caution">
    <text evidence="2">The sequence shown here is derived from an EMBL/GenBank/DDBJ whole genome shotgun (WGS) entry which is preliminary data.</text>
</comment>
<feature type="compositionally biased region" description="Basic and acidic residues" evidence="1">
    <location>
        <begin position="267"/>
        <end position="277"/>
    </location>
</feature>
<reference evidence="2" key="1">
    <citation type="submission" date="2021-01" db="EMBL/GenBank/DDBJ databases">
        <authorList>
            <person name="Zahm M."/>
            <person name="Roques C."/>
            <person name="Cabau C."/>
            <person name="Klopp C."/>
            <person name="Donnadieu C."/>
            <person name="Jouanno E."/>
            <person name="Lampietro C."/>
            <person name="Louis A."/>
            <person name="Herpin A."/>
            <person name="Echchiki A."/>
            <person name="Berthelot C."/>
            <person name="Parey E."/>
            <person name="Roest-Crollius H."/>
            <person name="Braasch I."/>
            <person name="Postlethwait J."/>
            <person name="Bobe J."/>
            <person name="Montfort J."/>
            <person name="Bouchez O."/>
            <person name="Begum T."/>
            <person name="Mejri S."/>
            <person name="Adams A."/>
            <person name="Chen W.-J."/>
            <person name="Guiguen Y."/>
        </authorList>
    </citation>
    <scope>NUCLEOTIDE SEQUENCE</scope>
    <source>
        <strain evidence="2">YG-15Mar2019-1</strain>
        <tissue evidence="2">Brain</tissue>
    </source>
</reference>